<gene>
    <name evidence="3" type="ORF">BSAL_16765</name>
</gene>
<feature type="region of interest" description="Disordered" evidence="1">
    <location>
        <begin position="254"/>
        <end position="280"/>
    </location>
</feature>
<reference evidence="4" key="1">
    <citation type="submission" date="2015-09" db="EMBL/GenBank/DDBJ databases">
        <authorList>
            <consortium name="Pathogen Informatics"/>
        </authorList>
    </citation>
    <scope>NUCLEOTIDE SEQUENCE [LARGE SCALE GENOMIC DNA]</scope>
    <source>
        <strain evidence="4">Lake Konstanz</strain>
    </source>
</reference>
<evidence type="ECO:0000256" key="1">
    <source>
        <dbReference type="SAM" id="MobiDB-lite"/>
    </source>
</evidence>
<dbReference type="EMBL" id="CYKH01001668">
    <property type="protein sequence ID" value="CUG88683.1"/>
    <property type="molecule type" value="Genomic_DNA"/>
</dbReference>
<feature type="compositionally biased region" description="Polar residues" evidence="1">
    <location>
        <begin position="115"/>
        <end position="128"/>
    </location>
</feature>
<feature type="region of interest" description="Disordered" evidence="1">
    <location>
        <begin position="91"/>
        <end position="131"/>
    </location>
</feature>
<name>A0A0S4JE08_BODSA</name>
<feature type="domain" description="Clu" evidence="2">
    <location>
        <begin position="309"/>
        <end position="565"/>
    </location>
</feature>
<dbReference type="OrthoDB" id="19471at2759"/>
<feature type="compositionally biased region" description="Polar residues" evidence="1">
    <location>
        <begin position="159"/>
        <end position="184"/>
    </location>
</feature>
<sequence length="830" mass="91282">MPFKRTTSVMLDDNSADGTLSGTAAGALLKTIRNASVNPYQYLHEEFHGRHADDDSGDDSNSVELEVDHPHDFYAAHAHLLVPPSQRADFYLKRDGNNNASSPTSAAPETASSPKNDATATTSPSLQHEQVYPLRFPQSLYGPLGERLPKITLHQLNHPQTAHQSNTAPTPSTVTPLGSTTNYPGSKKGHRSGATLLETVSSMGGGHMSLNVEDRTLFQLAEASLTAASTRHFAAEWNQALTMGLGTLSIQDYPSSTQPPTNCAPKQHRPHSLHRDTPGQHNQLSWLKERPQKWRHIAGNSVVNGRRGPYVAEREDRTLYQLAEASLTAASTRHFAAEWNQALTMGLGTLSMISARQHKLCSIANAFSEVVSPIACAIVESRNQAPSQRPYRPLPSMDNVYIVKGHVYVISECPARVKLFGSSEAAGRAANNEIRALSTILGNPFLGVHTALSCVVTFMGLHVFVTAPISLPVDPEQALVLGGFRPDRVAVGSGAIYPSYKMGEYLPLLRHPIPTKSLFAGPAPVPESRKGIVTPCDLKFVYEANVGSLFVIDAARYLPPAVCHTQEFSKAKTKDDGLGVKGVSRHPLENEAGAHLSVLFRPEFMFATCPIQLNTDANTPHQPQNSQEPISHAIHTLYSSNCWHLATDLVQAEQNKALPLSEISNLFHKHGVNLRYIGKVYNDIDAAVKTNEARESVKRKLALEASCRTFKAVVFNRFNQEHKHRGEESLIVAMFRNFLFCNETLSEAFWEETIRPTMERKFGFYKRVVQQGNADSQNDDVRSSLLNDGSALNIYHCLKNVKRRVEHVTPTLNWKDIGGGFVSLDEEGIE</sequence>
<dbReference type="InterPro" id="IPR025697">
    <property type="entry name" value="CLU_dom"/>
</dbReference>
<dbReference type="Pfam" id="PF13236">
    <property type="entry name" value="CLU"/>
    <property type="match status" value="1"/>
</dbReference>
<dbReference type="PANTHER" id="PTHR12601">
    <property type="entry name" value="EUKARYOTIC TRANSLATION INITIATION FACTOR 3 SUBUNIT EIF-3"/>
    <property type="match status" value="1"/>
</dbReference>
<organism evidence="3 4">
    <name type="scientific">Bodo saltans</name>
    <name type="common">Flagellated protozoan</name>
    <dbReference type="NCBI Taxonomy" id="75058"/>
    <lineage>
        <taxon>Eukaryota</taxon>
        <taxon>Discoba</taxon>
        <taxon>Euglenozoa</taxon>
        <taxon>Kinetoplastea</taxon>
        <taxon>Metakinetoplastina</taxon>
        <taxon>Eubodonida</taxon>
        <taxon>Bodonidae</taxon>
        <taxon>Bodo</taxon>
    </lineage>
</organism>
<dbReference type="PROSITE" id="PS51823">
    <property type="entry name" value="CLU"/>
    <property type="match status" value="1"/>
</dbReference>
<dbReference type="VEuPathDB" id="TriTrypDB:BSAL_16765"/>
<protein>
    <recommendedName>
        <fullName evidence="2">Clu domain-containing protein</fullName>
    </recommendedName>
</protein>
<feature type="region of interest" description="Disordered" evidence="1">
    <location>
        <begin position="159"/>
        <end position="192"/>
    </location>
</feature>
<keyword evidence="4" id="KW-1185">Reference proteome</keyword>
<dbReference type="InterPro" id="IPR033646">
    <property type="entry name" value="CLU-central"/>
</dbReference>
<evidence type="ECO:0000313" key="4">
    <source>
        <dbReference type="Proteomes" id="UP000051952"/>
    </source>
</evidence>
<evidence type="ECO:0000259" key="2">
    <source>
        <dbReference type="PROSITE" id="PS51823"/>
    </source>
</evidence>
<feature type="compositionally biased region" description="Low complexity" evidence="1">
    <location>
        <begin position="97"/>
        <end position="114"/>
    </location>
</feature>
<dbReference type="Pfam" id="PF12807">
    <property type="entry name" value="eIF3_p135"/>
    <property type="match status" value="1"/>
</dbReference>
<accession>A0A0S4JE08</accession>
<dbReference type="InterPro" id="IPR027523">
    <property type="entry name" value="CLU_prot"/>
</dbReference>
<proteinExistence type="predicted"/>
<dbReference type="AlphaFoldDB" id="A0A0S4JE08"/>
<dbReference type="Proteomes" id="UP000051952">
    <property type="component" value="Unassembled WGS sequence"/>
</dbReference>
<evidence type="ECO:0000313" key="3">
    <source>
        <dbReference type="EMBL" id="CUG88683.1"/>
    </source>
</evidence>
<feature type="non-terminal residue" evidence="3">
    <location>
        <position position="830"/>
    </location>
</feature>